<evidence type="ECO:0000313" key="2">
    <source>
        <dbReference type="WBParaSite" id="Hba_15710"/>
    </source>
</evidence>
<dbReference type="Proteomes" id="UP000095283">
    <property type="component" value="Unplaced"/>
</dbReference>
<keyword evidence="1" id="KW-1185">Reference proteome</keyword>
<protein>
    <submittedName>
        <fullName evidence="2">Uncharacterized protein</fullName>
    </submittedName>
</protein>
<evidence type="ECO:0000313" key="1">
    <source>
        <dbReference type="Proteomes" id="UP000095283"/>
    </source>
</evidence>
<dbReference type="AlphaFoldDB" id="A0A1I7XDD3"/>
<proteinExistence type="predicted"/>
<name>A0A1I7XDD3_HETBA</name>
<sequence length="71" mass="8184">MSLKWSVNQWTLHAILIKYLAKEPLTNVQFNLGFKNFITKTSLEDKGSERFFAMDDDQLKANIKADSCKTT</sequence>
<reference evidence="2" key="1">
    <citation type="submission" date="2016-11" db="UniProtKB">
        <authorList>
            <consortium name="WormBaseParasite"/>
        </authorList>
    </citation>
    <scope>IDENTIFICATION</scope>
</reference>
<organism evidence="1 2">
    <name type="scientific">Heterorhabditis bacteriophora</name>
    <name type="common">Entomopathogenic nematode worm</name>
    <dbReference type="NCBI Taxonomy" id="37862"/>
    <lineage>
        <taxon>Eukaryota</taxon>
        <taxon>Metazoa</taxon>
        <taxon>Ecdysozoa</taxon>
        <taxon>Nematoda</taxon>
        <taxon>Chromadorea</taxon>
        <taxon>Rhabditida</taxon>
        <taxon>Rhabditina</taxon>
        <taxon>Rhabditomorpha</taxon>
        <taxon>Strongyloidea</taxon>
        <taxon>Heterorhabditidae</taxon>
        <taxon>Heterorhabditis</taxon>
    </lineage>
</organism>
<dbReference type="WBParaSite" id="Hba_15710">
    <property type="protein sequence ID" value="Hba_15710"/>
    <property type="gene ID" value="Hba_15710"/>
</dbReference>
<accession>A0A1I7XDD3</accession>